<proteinExistence type="predicted"/>
<dbReference type="AlphaFoldDB" id="A0A5A9XIU7"/>
<evidence type="ECO:0000313" key="3">
    <source>
        <dbReference type="Proteomes" id="UP000324298"/>
    </source>
</evidence>
<name>A0A5A9XIU7_9BACT</name>
<comment type="caution">
    <text evidence="2">The sequence shown here is derived from an EMBL/GenBank/DDBJ whole genome shotgun (WGS) entry which is preliminary data.</text>
</comment>
<keyword evidence="1" id="KW-0812">Transmembrane</keyword>
<evidence type="ECO:0000313" key="2">
    <source>
        <dbReference type="EMBL" id="KAA0891611.1"/>
    </source>
</evidence>
<dbReference type="Proteomes" id="UP000324298">
    <property type="component" value="Unassembled WGS sequence"/>
</dbReference>
<feature type="transmembrane region" description="Helical" evidence="1">
    <location>
        <begin position="166"/>
        <end position="189"/>
    </location>
</feature>
<protein>
    <submittedName>
        <fullName evidence="2">Uncharacterized protein</fullName>
    </submittedName>
</protein>
<keyword evidence="3" id="KW-1185">Reference proteome</keyword>
<organism evidence="2 3">
    <name type="scientific">Oryzomonas rubra</name>
    <dbReference type="NCBI Taxonomy" id="2509454"/>
    <lineage>
        <taxon>Bacteria</taxon>
        <taxon>Pseudomonadati</taxon>
        <taxon>Thermodesulfobacteriota</taxon>
        <taxon>Desulfuromonadia</taxon>
        <taxon>Geobacterales</taxon>
        <taxon>Geobacteraceae</taxon>
        <taxon>Oryzomonas</taxon>
    </lineage>
</organism>
<feature type="transmembrane region" description="Helical" evidence="1">
    <location>
        <begin position="77"/>
        <end position="96"/>
    </location>
</feature>
<evidence type="ECO:0000256" key="1">
    <source>
        <dbReference type="SAM" id="Phobius"/>
    </source>
</evidence>
<sequence>MNVARLTSSISTKRTVRREEKNNKVKSCISEKEILDIAWKYFQQHASQRISYFNFFVLFSSFMTTGLITTFHPQFRAHAVGVAIGFMQVFLSFIFWKVDERNKFLTRIGENAIKEIEKKYELEGCCQHNPHPIQMFLHEVAQTENVLNDQKNVPFLKKQISHSKSFNMIFVVYAFVGFCGACFAIYSHYNPPSLMQSNSINFSGNLPASARISVFVNSSSLRGATPDKTSVVEKRSISANSTSINRTTTTKTKILPGKYSCPQPSKEVCPQPPKVVCP</sequence>
<gene>
    <name evidence="2" type="ORF">ET418_09165</name>
</gene>
<accession>A0A5A9XIU7</accession>
<dbReference type="OrthoDB" id="7016339at2"/>
<dbReference type="EMBL" id="SRSD01000005">
    <property type="protein sequence ID" value="KAA0891611.1"/>
    <property type="molecule type" value="Genomic_DNA"/>
</dbReference>
<dbReference type="RefSeq" id="WP_149307310.1">
    <property type="nucleotide sequence ID" value="NZ_SRSD01000005.1"/>
</dbReference>
<dbReference type="InterPro" id="IPR056918">
    <property type="entry name" value="8xMP"/>
</dbReference>
<reference evidence="2 3" key="1">
    <citation type="submission" date="2019-04" db="EMBL/GenBank/DDBJ databases">
        <title>Geobacter ruber sp. nov., ferric-reducing bacteria isolated from paddy soil.</title>
        <authorList>
            <person name="Xu Z."/>
            <person name="Masuda Y."/>
            <person name="Itoh H."/>
            <person name="Senoo K."/>
        </authorList>
    </citation>
    <scope>NUCLEOTIDE SEQUENCE [LARGE SCALE GENOMIC DNA]</scope>
    <source>
        <strain evidence="2 3">Red88</strain>
    </source>
</reference>
<keyword evidence="1" id="KW-1133">Transmembrane helix</keyword>
<dbReference type="Pfam" id="PF24838">
    <property type="entry name" value="8xMP"/>
    <property type="match status" value="1"/>
</dbReference>
<keyword evidence="1" id="KW-0472">Membrane</keyword>
<feature type="transmembrane region" description="Helical" evidence="1">
    <location>
        <begin position="50"/>
        <end position="71"/>
    </location>
</feature>